<dbReference type="EMBL" id="RAPO01000010">
    <property type="protein sequence ID" value="RKD86240.1"/>
    <property type="molecule type" value="Genomic_DNA"/>
</dbReference>
<keyword evidence="2" id="KW-0645">Protease</keyword>
<evidence type="ECO:0000256" key="5">
    <source>
        <dbReference type="ARBA" id="ARBA00022833"/>
    </source>
</evidence>
<keyword evidence="4" id="KW-0378">Hydrolase</keyword>
<feature type="transmembrane region" description="Helical" evidence="8">
    <location>
        <begin position="799"/>
        <end position="822"/>
    </location>
</feature>
<sequence length="1198" mass="129536">MDTFERVWLFDGDEETLRSALDAAFDRSEDGDWIRQRAVGLYTERAAIESGEGDGDHRVRVVRSVPDRLRFLVYLVVLSTAWSLLTGDQTWLFGGLVLAGLYGPSMREPVSGARSSDTIELRPPTLVTAVAVGADVLRFAIDLLPVDQPLFGIGVALFVAIFLTQVLLMDVIPYANVNGGRPALYWLKTVMWVTMSLWIAILVYGLVGAGGEFLITLDDVILSDDSLTTAPGAEVENLAVLTRSATAVVVGVVALALVTSHLSRADRFRHRLDALEDVGANGLTSGWIRGLVRGTVAVASVTATLFGVVAIALVTAAVGGGTVLPDGLVAGAEWLLPDLYDSSWSSTEAAQSLLAAVWTGVSGPKWTLSVVLLGLGLVPLAIGMGATAASAVVASVGTWRLRRRGTAIDVTLETDRPLPPVIVVDDPGVCVRPLAGVLGRRQAIAVTEAAFDRLSEAQLRAAVAHAQSRLSHHRPLRDAAYHLFGAPFGGNTALLVADNHETRDFRTDYDTVDGKVAVDDLGAALEILDGDKSDGRIWRLQHLPTRPLPVVPCPRTGLPGPSGVIDWLQHPLAGIRAVVRGAVVWLGGNDTLEACRPTTTERQTTLRSGWTPEEDTPALGARDGPDGQPSALIRESEAVYKLVPRAVQDRLARLDEGYDLVREGNTAYWTSGQHWLRYDWSLEPARERNGYRIRQQISAPQGLQVWVFLFPVQVFVLLLAARVYAEFVIGLDLAAFLSDPTRPTVLALFAVPLVLMWLTGVAIVAGLRVYQLALVVYRAPDPLVADRQRAATYASYNPAWLLYLLLLALLGSAPFAVVADIGTVLRLLVGWTAVLCLLATGALTRIIDLPVIVRRRAPFGIQFPPLGRRALFAQAVLVLPTAVIAALIVLAPGPLPLAWAFDLIIAALVATLGVSIYRTLDAEWLQLGYYDFTRNPASDHSRVGADLVVAGNVLLSSVAVAALLVIWTPLGGPNDIGLSIAPLVASAIILYLPAGSVHQLYLFRTFVDDVRANHESYQLDSVAFDPDYPVWTYTGTDSMASFALYTRSTRAIVLSQSLVEATTMEQQAAIVAHEQAHFEHGDARLSYWLRVVGSALLVGQDVLFELVDFHDREFEADQYAATRVGTDQLASALERLQALERERDGRALVSSTGTNFVSTEDLDAAEDVLSRKFQVFHGGYALAEAHPTIDERLRALRE</sequence>
<dbReference type="Pfam" id="PF01435">
    <property type="entry name" value="Peptidase_M48"/>
    <property type="match status" value="1"/>
</dbReference>
<feature type="transmembrane region" description="Helical" evidence="8">
    <location>
        <begin position="745"/>
        <end position="770"/>
    </location>
</feature>
<keyword evidence="6" id="KW-0482">Metalloprotease</keyword>
<gene>
    <name evidence="10" type="ORF">ATJ93_4657</name>
</gene>
<evidence type="ECO:0000256" key="2">
    <source>
        <dbReference type="ARBA" id="ARBA00022670"/>
    </source>
</evidence>
<evidence type="ECO:0000313" key="10">
    <source>
        <dbReference type="EMBL" id="RKD86240.1"/>
    </source>
</evidence>
<dbReference type="GO" id="GO:0006508">
    <property type="term" value="P:proteolysis"/>
    <property type="evidence" value="ECO:0007669"/>
    <property type="project" value="UniProtKB-KW"/>
</dbReference>
<accession>A0A419VVP1</accession>
<keyword evidence="5" id="KW-0862">Zinc</keyword>
<name>A0A419VVP1_9EURY</name>
<reference evidence="10 11" key="1">
    <citation type="submission" date="2018-09" db="EMBL/GenBank/DDBJ databases">
        <title>Genomic Encyclopedia of Archaeal and Bacterial Type Strains, Phase II (KMG-II): from individual species to whole genera.</title>
        <authorList>
            <person name="Goeker M."/>
        </authorList>
    </citation>
    <scope>NUCLEOTIDE SEQUENCE [LARGE SCALE GENOMIC DNA]</scope>
    <source>
        <strain evidence="10 11">DSM 13151</strain>
    </source>
</reference>
<feature type="transmembrane region" description="Helical" evidence="8">
    <location>
        <begin position="150"/>
        <end position="172"/>
    </location>
</feature>
<feature type="transmembrane region" description="Helical" evidence="8">
    <location>
        <begin position="68"/>
        <end position="85"/>
    </location>
</feature>
<feature type="transmembrane region" description="Helical" evidence="8">
    <location>
        <begin position="828"/>
        <end position="849"/>
    </location>
</feature>
<dbReference type="AlphaFoldDB" id="A0A419VVP1"/>
<feature type="transmembrane region" description="Helical" evidence="8">
    <location>
        <begin position="897"/>
        <end position="917"/>
    </location>
</feature>
<feature type="domain" description="Peptidase M48" evidence="9">
    <location>
        <begin position="1037"/>
        <end position="1198"/>
    </location>
</feature>
<feature type="transmembrane region" description="Helical" evidence="8">
    <location>
        <begin position="296"/>
        <end position="318"/>
    </location>
</feature>
<feature type="transmembrane region" description="Helical" evidence="8">
    <location>
        <begin position="703"/>
        <end position="725"/>
    </location>
</feature>
<feature type="region of interest" description="Disordered" evidence="7">
    <location>
        <begin position="599"/>
        <end position="627"/>
    </location>
</feature>
<evidence type="ECO:0000256" key="8">
    <source>
        <dbReference type="SAM" id="Phobius"/>
    </source>
</evidence>
<dbReference type="GO" id="GO:0004222">
    <property type="term" value="F:metalloendopeptidase activity"/>
    <property type="evidence" value="ECO:0007669"/>
    <property type="project" value="InterPro"/>
</dbReference>
<evidence type="ECO:0000256" key="6">
    <source>
        <dbReference type="ARBA" id="ARBA00023049"/>
    </source>
</evidence>
<dbReference type="OrthoDB" id="351390at2157"/>
<evidence type="ECO:0000259" key="9">
    <source>
        <dbReference type="Pfam" id="PF01435"/>
    </source>
</evidence>
<keyword evidence="3" id="KW-0479">Metal-binding</keyword>
<protein>
    <submittedName>
        <fullName evidence="10">Peptidase M48-like protein</fullName>
    </submittedName>
</protein>
<dbReference type="RefSeq" id="WP_120246929.1">
    <property type="nucleotide sequence ID" value="NZ_RAPO01000010.1"/>
</dbReference>
<feature type="transmembrane region" description="Helical" evidence="8">
    <location>
        <begin position="244"/>
        <end position="262"/>
    </location>
</feature>
<evidence type="ECO:0000256" key="7">
    <source>
        <dbReference type="SAM" id="MobiDB-lite"/>
    </source>
</evidence>
<keyword evidence="8" id="KW-0472">Membrane</keyword>
<dbReference type="GO" id="GO:0046872">
    <property type="term" value="F:metal ion binding"/>
    <property type="evidence" value="ECO:0007669"/>
    <property type="project" value="UniProtKB-KW"/>
</dbReference>
<evidence type="ECO:0000313" key="11">
    <source>
        <dbReference type="Proteomes" id="UP000283805"/>
    </source>
</evidence>
<feature type="compositionally biased region" description="Polar residues" evidence="7">
    <location>
        <begin position="599"/>
        <end position="608"/>
    </location>
</feature>
<evidence type="ECO:0000256" key="4">
    <source>
        <dbReference type="ARBA" id="ARBA00022801"/>
    </source>
</evidence>
<feature type="transmembrane region" description="Helical" evidence="8">
    <location>
        <begin position="870"/>
        <end position="891"/>
    </location>
</feature>
<keyword evidence="8" id="KW-1133">Transmembrane helix</keyword>
<comment type="cofactor">
    <cofactor evidence="1">
        <name>Zn(2+)</name>
        <dbReference type="ChEBI" id="CHEBI:29105"/>
    </cofactor>
</comment>
<dbReference type="Proteomes" id="UP000283805">
    <property type="component" value="Unassembled WGS sequence"/>
</dbReference>
<proteinExistence type="predicted"/>
<feature type="transmembrane region" description="Helical" evidence="8">
    <location>
        <begin position="184"/>
        <end position="207"/>
    </location>
</feature>
<evidence type="ECO:0000256" key="3">
    <source>
        <dbReference type="ARBA" id="ARBA00022723"/>
    </source>
</evidence>
<dbReference type="Gene3D" id="3.30.2010.10">
    <property type="entry name" value="Metalloproteases ('zincins'), catalytic domain"/>
    <property type="match status" value="1"/>
</dbReference>
<keyword evidence="8" id="KW-0812">Transmembrane</keyword>
<organism evidence="10 11">
    <name type="scientific">Halopiger aswanensis</name>
    <dbReference type="NCBI Taxonomy" id="148449"/>
    <lineage>
        <taxon>Archaea</taxon>
        <taxon>Methanobacteriati</taxon>
        <taxon>Methanobacteriota</taxon>
        <taxon>Stenosarchaea group</taxon>
        <taxon>Halobacteria</taxon>
        <taxon>Halobacteriales</taxon>
        <taxon>Natrialbaceae</taxon>
        <taxon>Halopiger</taxon>
    </lineage>
</organism>
<evidence type="ECO:0000256" key="1">
    <source>
        <dbReference type="ARBA" id="ARBA00001947"/>
    </source>
</evidence>
<feature type="transmembrane region" description="Helical" evidence="8">
    <location>
        <begin position="366"/>
        <end position="394"/>
    </location>
</feature>
<keyword evidence="11" id="KW-1185">Reference proteome</keyword>
<feature type="transmembrane region" description="Helical" evidence="8">
    <location>
        <begin position="947"/>
        <end position="970"/>
    </location>
</feature>
<comment type="caution">
    <text evidence="10">The sequence shown here is derived from an EMBL/GenBank/DDBJ whole genome shotgun (WGS) entry which is preliminary data.</text>
</comment>
<feature type="transmembrane region" description="Helical" evidence="8">
    <location>
        <begin position="976"/>
        <end position="994"/>
    </location>
</feature>
<dbReference type="InterPro" id="IPR001915">
    <property type="entry name" value="Peptidase_M48"/>
</dbReference>